<evidence type="ECO:0000256" key="1">
    <source>
        <dbReference type="SAM" id="MobiDB-lite"/>
    </source>
</evidence>
<feature type="compositionally biased region" description="Basic and acidic residues" evidence="1">
    <location>
        <begin position="1"/>
        <end position="23"/>
    </location>
</feature>
<sequence>MGSKDKQSDKFKRVCGENSEKHAVNKSSNDLRTSKNERIELGWKFQTAVSFHNWEFAESLIPLADMPRLNYAMYIALDSIRFFRTE</sequence>
<accession>W1PRF5</accession>
<proteinExistence type="predicted"/>
<evidence type="ECO:0000313" key="3">
    <source>
        <dbReference type="Proteomes" id="UP000017836"/>
    </source>
</evidence>
<evidence type="ECO:0000313" key="2">
    <source>
        <dbReference type="EMBL" id="ERN10628.1"/>
    </source>
</evidence>
<organism evidence="2 3">
    <name type="scientific">Amborella trichopoda</name>
    <dbReference type="NCBI Taxonomy" id="13333"/>
    <lineage>
        <taxon>Eukaryota</taxon>
        <taxon>Viridiplantae</taxon>
        <taxon>Streptophyta</taxon>
        <taxon>Embryophyta</taxon>
        <taxon>Tracheophyta</taxon>
        <taxon>Spermatophyta</taxon>
        <taxon>Magnoliopsida</taxon>
        <taxon>Amborellales</taxon>
        <taxon>Amborellaceae</taxon>
        <taxon>Amborella</taxon>
    </lineage>
</organism>
<protein>
    <submittedName>
        <fullName evidence="2">Uncharacterized protein</fullName>
    </submittedName>
</protein>
<dbReference type="Gramene" id="ERN10628">
    <property type="protein sequence ID" value="ERN10628"/>
    <property type="gene ID" value="AMTR_s00028p00186210"/>
</dbReference>
<dbReference type="PANTHER" id="PTHR36024">
    <property type="entry name" value="ANKYRIN REPEAT PROTEIN SKIP35"/>
    <property type="match status" value="1"/>
</dbReference>
<dbReference type="AlphaFoldDB" id="W1PRF5"/>
<name>W1PRF5_AMBTC</name>
<reference evidence="3" key="1">
    <citation type="journal article" date="2013" name="Science">
        <title>The Amborella genome and the evolution of flowering plants.</title>
        <authorList>
            <consortium name="Amborella Genome Project"/>
        </authorList>
    </citation>
    <scope>NUCLEOTIDE SEQUENCE [LARGE SCALE GENOMIC DNA]</scope>
</reference>
<dbReference type="InterPro" id="IPR044956">
    <property type="entry name" value="SKIP35"/>
</dbReference>
<dbReference type="Proteomes" id="UP000017836">
    <property type="component" value="Unassembled WGS sequence"/>
</dbReference>
<dbReference type="PANTHER" id="PTHR36024:SF1">
    <property type="entry name" value="OS11G0246900 PROTEIN"/>
    <property type="match status" value="1"/>
</dbReference>
<gene>
    <name evidence="2" type="ORF">AMTR_s00028p00186210</name>
</gene>
<dbReference type="EMBL" id="KI392812">
    <property type="protein sequence ID" value="ERN10628.1"/>
    <property type="molecule type" value="Genomic_DNA"/>
</dbReference>
<feature type="region of interest" description="Disordered" evidence="1">
    <location>
        <begin position="1"/>
        <end position="31"/>
    </location>
</feature>
<dbReference type="HOGENOM" id="CLU_2500922_0_0_1"/>
<keyword evidence="3" id="KW-1185">Reference proteome</keyword>